<accession>A0A3S3SQN5</accession>
<dbReference type="RefSeq" id="WP_128353363.1">
    <property type="nucleotide sequence ID" value="NZ_QMHN01000004.1"/>
</dbReference>
<evidence type="ECO:0000313" key="1">
    <source>
        <dbReference type="EMBL" id="RWU06144.1"/>
    </source>
</evidence>
<dbReference type="EMBL" id="SAYW01000004">
    <property type="protein sequence ID" value="RWU06144.1"/>
    <property type="molecule type" value="Genomic_DNA"/>
</dbReference>
<comment type="caution">
    <text evidence="1">The sequence shown here is derived from an EMBL/GenBank/DDBJ whole genome shotgun (WGS) entry which is preliminary data.</text>
</comment>
<gene>
    <name evidence="1" type="ORF">DPV69_12675</name>
</gene>
<dbReference type="Proteomes" id="UP000284120">
    <property type="component" value="Unassembled WGS sequence"/>
</dbReference>
<organism evidence="1 2">
    <name type="scientific">Pedobacter chitinilyticus</name>
    <dbReference type="NCBI Taxonomy" id="2233776"/>
    <lineage>
        <taxon>Bacteria</taxon>
        <taxon>Pseudomonadati</taxon>
        <taxon>Bacteroidota</taxon>
        <taxon>Sphingobacteriia</taxon>
        <taxon>Sphingobacteriales</taxon>
        <taxon>Sphingobacteriaceae</taxon>
        <taxon>Pedobacter</taxon>
    </lineage>
</organism>
<dbReference type="AlphaFoldDB" id="A0A3S3SQN5"/>
<reference evidence="1 2" key="1">
    <citation type="submission" date="2018-06" db="EMBL/GenBank/DDBJ databases">
        <title>Pedobacter endophyticus sp. nov., an endophytic bacterium isolated from a leaf of Triticum aestivum.</title>
        <authorList>
            <person name="Zhang L."/>
        </authorList>
    </citation>
    <scope>NUCLEOTIDE SEQUENCE [LARGE SCALE GENOMIC DNA]</scope>
    <source>
        <strain evidence="1 2">CM134L-2</strain>
    </source>
</reference>
<dbReference type="InterPro" id="IPR046228">
    <property type="entry name" value="DUF6261"/>
</dbReference>
<proteinExistence type="predicted"/>
<dbReference type="Pfam" id="PF19775">
    <property type="entry name" value="DUF6261"/>
    <property type="match status" value="1"/>
</dbReference>
<name>A0A3S3SQN5_9SPHI</name>
<evidence type="ECO:0000313" key="2">
    <source>
        <dbReference type="Proteomes" id="UP000284120"/>
    </source>
</evidence>
<protein>
    <submittedName>
        <fullName evidence="1">Uncharacterized protein</fullName>
    </submittedName>
</protein>
<sequence>MTMINSILLQPLRNSEYIQYFTDTLRIVLNCDPDALMVRAQYEALENKVQAIERLYKISQGSIVTKEIVALDERRGKAINGVTQLIIGHTYSMDTTISNHAITLMAHLNLFGPGISRQNLQSETTILRNIVNDWKTKPELTAAIAALQLSIWLTEIELSNNEFSIAYDKRNDELAAAPLEKLSALRLEGNELYYKLRNRLNSYMDINEGAEPWASAVNKLNQNINSYVLLLNRRGTSTGEGEPEEEAPTE</sequence>
<dbReference type="OrthoDB" id="1150508at2"/>
<keyword evidence="2" id="KW-1185">Reference proteome</keyword>